<gene>
    <name evidence="1" type="ORF">E2C01_010048</name>
</gene>
<keyword evidence="2" id="KW-1185">Reference proteome</keyword>
<reference evidence="1 2" key="1">
    <citation type="submission" date="2019-05" db="EMBL/GenBank/DDBJ databases">
        <title>Another draft genome of Portunus trituberculatus and its Hox gene families provides insights of decapod evolution.</title>
        <authorList>
            <person name="Jeong J.-H."/>
            <person name="Song I."/>
            <person name="Kim S."/>
            <person name="Choi T."/>
            <person name="Kim D."/>
            <person name="Ryu S."/>
            <person name="Kim W."/>
        </authorList>
    </citation>
    <scope>NUCLEOTIDE SEQUENCE [LARGE SCALE GENOMIC DNA]</scope>
    <source>
        <tissue evidence="1">Muscle</tissue>
    </source>
</reference>
<sequence>MVSLRLARTLSGARAAFTHIREVAYGRLGVMEKDSIGQSGLSCCGIRLSLLLLVTMRLAVVSSKDNNLCEYP</sequence>
<evidence type="ECO:0000313" key="2">
    <source>
        <dbReference type="Proteomes" id="UP000324222"/>
    </source>
</evidence>
<dbReference type="Proteomes" id="UP000324222">
    <property type="component" value="Unassembled WGS sequence"/>
</dbReference>
<dbReference type="AlphaFoldDB" id="A0A5B7D7D6"/>
<proteinExistence type="predicted"/>
<protein>
    <submittedName>
        <fullName evidence="1">Uncharacterized protein</fullName>
    </submittedName>
</protein>
<name>A0A5B7D7D6_PORTR</name>
<accession>A0A5B7D7D6</accession>
<evidence type="ECO:0000313" key="1">
    <source>
        <dbReference type="EMBL" id="MPC17200.1"/>
    </source>
</evidence>
<dbReference type="EMBL" id="VSRR010000567">
    <property type="protein sequence ID" value="MPC17200.1"/>
    <property type="molecule type" value="Genomic_DNA"/>
</dbReference>
<organism evidence="1 2">
    <name type="scientific">Portunus trituberculatus</name>
    <name type="common">Swimming crab</name>
    <name type="synonym">Neptunus trituberculatus</name>
    <dbReference type="NCBI Taxonomy" id="210409"/>
    <lineage>
        <taxon>Eukaryota</taxon>
        <taxon>Metazoa</taxon>
        <taxon>Ecdysozoa</taxon>
        <taxon>Arthropoda</taxon>
        <taxon>Crustacea</taxon>
        <taxon>Multicrustacea</taxon>
        <taxon>Malacostraca</taxon>
        <taxon>Eumalacostraca</taxon>
        <taxon>Eucarida</taxon>
        <taxon>Decapoda</taxon>
        <taxon>Pleocyemata</taxon>
        <taxon>Brachyura</taxon>
        <taxon>Eubrachyura</taxon>
        <taxon>Portunoidea</taxon>
        <taxon>Portunidae</taxon>
        <taxon>Portuninae</taxon>
        <taxon>Portunus</taxon>
    </lineage>
</organism>
<comment type="caution">
    <text evidence="1">The sequence shown here is derived from an EMBL/GenBank/DDBJ whole genome shotgun (WGS) entry which is preliminary data.</text>
</comment>